<proteinExistence type="predicted"/>
<dbReference type="EMBL" id="QXTE01000057">
    <property type="protein sequence ID" value="TFK09128.1"/>
    <property type="molecule type" value="Genomic_DNA"/>
</dbReference>
<evidence type="ECO:0000313" key="2">
    <source>
        <dbReference type="EMBL" id="TFK09128.1"/>
    </source>
</evidence>
<feature type="region of interest" description="Disordered" evidence="1">
    <location>
        <begin position="81"/>
        <end position="101"/>
    </location>
</feature>
<dbReference type="Proteomes" id="UP000297703">
    <property type="component" value="Unassembled WGS sequence"/>
</dbReference>
<name>A0A4D9ENY0_9SAUR</name>
<sequence>MNVQDSLISQIKKEIRPRSTKTLKSVEVRSLNTFVNLGQSIQCVHFLGVHTHTRLSIDTLPTMLMFSLGTHSIEFLLQQFPRQPTQPQKQSAQGRRKPKPL</sequence>
<gene>
    <name evidence="2" type="ORF">DR999_PMT07850</name>
</gene>
<reference evidence="2 3" key="1">
    <citation type="submission" date="2019-04" db="EMBL/GenBank/DDBJ databases">
        <title>Draft genome of the big-headed turtle Platysternon megacephalum.</title>
        <authorList>
            <person name="Gong S."/>
        </authorList>
    </citation>
    <scope>NUCLEOTIDE SEQUENCE [LARGE SCALE GENOMIC DNA]</scope>
    <source>
        <strain evidence="2">DO16091913</strain>
        <tissue evidence="2">Muscle</tissue>
    </source>
</reference>
<keyword evidence="3" id="KW-1185">Reference proteome</keyword>
<keyword evidence="2" id="KW-0675">Receptor</keyword>
<comment type="caution">
    <text evidence="2">The sequence shown here is derived from an EMBL/GenBank/DDBJ whole genome shotgun (WGS) entry which is preliminary data.</text>
</comment>
<evidence type="ECO:0000256" key="1">
    <source>
        <dbReference type="SAM" id="MobiDB-lite"/>
    </source>
</evidence>
<reference evidence="2 3" key="2">
    <citation type="submission" date="2019-04" db="EMBL/GenBank/DDBJ databases">
        <title>The genome sequence of big-headed turtle.</title>
        <authorList>
            <person name="Gong S."/>
        </authorList>
    </citation>
    <scope>NUCLEOTIDE SEQUENCE [LARGE SCALE GENOMIC DNA]</scope>
    <source>
        <strain evidence="2">DO16091913</strain>
        <tissue evidence="2">Muscle</tissue>
    </source>
</reference>
<protein>
    <submittedName>
        <fullName evidence="2">Retinoic acid receptor RXR-alpha</fullName>
    </submittedName>
</protein>
<feature type="compositionally biased region" description="Polar residues" evidence="1">
    <location>
        <begin position="81"/>
        <end position="93"/>
    </location>
</feature>
<accession>A0A4D9ENY0</accession>
<organism evidence="2 3">
    <name type="scientific">Platysternon megacephalum</name>
    <name type="common">big-headed turtle</name>
    <dbReference type="NCBI Taxonomy" id="55544"/>
    <lineage>
        <taxon>Eukaryota</taxon>
        <taxon>Metazoa</taxon>
        <taxon>Chordata</taxon>
        <taxon>Craniata</taxon>
        <taxon>Vertebrata</taxon>
        <taxon>Euteleostomi</taxon>
        <taxon>Archelosauria</taxon>
        <taxon>Testudinata</taxon>
        <taxon>Testudines</taxon>
        <taxon>Cryptodira</taxon>
        <taxon>Durocryptodira</taxon>
        <taxon>Testudinoidea</taxon>
        <taxon>Platysternidae</taxon>
        <taxon>Platysternon</taxon>
    </lineage>
</organism>
<evidence type="ECO:0000313" key="3">
    <source>
        <dbReference type="Proteomes" id="UP000297703"/>
    </source>
</evidence>
<dbReference type="AlphaFoldDB" id="A0A4D9ENY0"/>